<keyword evidence="4" id="KW-1185">Reference proteome</keyword>
<evidence type="ECO:0000256" key="2">
    <source>
        <dbReference type="SAM" id="SignalP"/>
    </source>
</evidence>
<protein>
    <submittedName>
        <fullName evidence="3">Uncharacterized protein</fullName>
    </submittedName>
</protein>
<sequence>MKKLGFLLSCISPPLSLSQLTLLITLLSPTCSPLIAPSIQLGNHTLTNTLSLHSSPPPLPSLPHLKCKMAKPTSKTSTFG</sequence>
<name>A0A8T0H2S4_CERPU</name>
<comment type="caution">
    <text evidence="3">The sequence shown here is derived from an EMBL/GenBank/DDBJ whole genome shotgun (WGS) entry which is preliminary data.</text>
</comment>
<accession>A0A8T0H2S4</accession>
<gene>
    <name evidence="3" type="ORF">KC19_8G127200</name>
</gene>
<dbReference type="EMBL" id="CM026429">
    <property type="protein sequence ID" value="KAG0564639.1"/>
    <property type="molecule type" value="Genomic_DNA"/>
</dbReference>
<reference evidence="3" key="1">
    <citation type="submission" date="2020-06" db="EMBL/GenBank/DDBJ databases">
        <title>WGS assembly of Ceratodon purpureus strain R40.</title>
        <authorList>
            <person name="Carey S.B."/>
            <person name="Jenkins J."/>
            <person name="Shu S."/>
            <person name="Lovell J.T."/>
            <person name="Sreedasyam A."/>
            <person name="Maumus F."/>
            <person name="Tiley G.P."/>
            <person name="Fernandez-Pozo N."/>
            <person name="Barry K."/>
            <person name="Chen C."/>
            <person name="Wang M."/>
            <person name="Lipzen A."/>
            <person name="Daum C."/>
            <person name="Saski C.A."/>
            <person name="Payton A.C."/>
            <person name="Mcbreen J.C."/>
            <person name="Conrad R.E."/>
            <person name="Kollar L.M."/>
            <person name="Olsson S."/>
            <person name="Huttunen S."/>
            <person name="Landis J.B."/>
            <person name="Wickett N.J."/>
            <person name="Johnson M.G."/>
            <person name="Rensing S.A."/>
            <person name="Grimwood J."/>
            <person name="Schmutz J."/>
            <person name="Mcdaniel S.F."/>
        </authorList>
    </citation>
    <scope>NUCLEOTIDE SEQUENCE</scope>
    <source>
        <strain evidence="3">R40</strain>
    </source>
</reference>
<dbReference type="Proteomes" id="UP000822688">
    <property type="component" value="Chromosome 8"/>
</dbReference>
<feature type="region of interest" description="Disordered" evidence="1">
    <location>
        <begin position="61"/>
        <end position="80"/>
    </location>
</feature>
<evidence type="ECO:0000256" key="1">
    <source>
        <dbReference type="SAM" id="MobiDB-lite"/>
    </source>
</evidence>
<organism evidence="3 4">
    <name type="scientific">Ceratodon purpureus</name>
    <name type="common">Fire moss</name>
    <name type="synonym">Dicranum purpureum</name>
    <dbReference type="NCBI Taxonomy" id="3225"/>
    <lineage>
        <taxon>Eukaryota</taxon>
        <taxon>Viridiplantae</taxon>
        <taxon>Streptophyta</taxon>
        <taxon>Embryophyta</taxon>
        <taxon>Bryophyta</taxon>
        <taxon>Bryophytina</taxon>
        <taxon>Bryopsida</taxon>
        <taxon>Dicranidae</taxon>
        <taxon>Pseudoditrichales</taxon>
        <taxon>Ditrichaceae</taxon>
        <taxon>Ceratodon</taxon>
    </lineage>
</organism>
<keyword evidence="2" id="KW-0732">Signal</keyword>
<proteinExistence type="predicted"/>
<evidence type="ECO:0000313" key="4">
    <source>
        <dbReference type="Proteomes" id="UP000822688"/>
    </source>
</evidence>
<evidence type="ECO:0000313" key="3">
    <source>
        <dbReference type="EMBL" id="KAG0564639.1"/>
    </source>
</evidence>
<feature type="chain" id="PRO_5035722923" evidence="2">
    <location>
        <begin position="19"/>
        <end position="80"/>
    </location>
</feature>
<feature type="signal peptide" evidence="2">
    <location>
        <begin position="1"/>
        <end position="18"/>
    </location>
</feature>
<dbReference type="AlphaFoldDB" id="A0A8T0H2S4"/>